<dbReference type="SUPFAM" id="SSF74982">
    <property type="entry name" value="Small protein B (SmpB)"/>
    <property type="match status" value="1"/>
</dbReference>
<dbReference type="AlphaFoldDB" id="A0A328PV61"/>
<name>A0A328PV61_9MOLU</name>
<dbReference type="OrthoDB" id="399099at2"/>
<sequence length="96" mass="11453">MAFSNSYVKAIGTELFLVGFCPEPIRLLLQKREIRKIIESSKKNGYSILPSSLFLKNRRIKLEIQLCKYNKNYLKEKKNKKYLRSRDKSKFLDLDY</sequence>
<dbReference type="InterPro" id="IPR023620">
    <property type="entry name" value="SmpB"/>
</dbReference>
<comment type="caution">
    <text evidence="1">The sequence shown here is derived from an EMBL/GenBank/DDBJ whole genome shotgun (WGS) entry which is preliminary data.</text>
</comment>
<accession>A0A328PV61</accession>
<dbReference type="InterPro" id="IPR000037">
    <property type="entry name" value="SsrA-bd_prot"/>
</dbReference>
<dbReference type="RefSeq" id="WP_080568606.1">
    <property type="nucleotide sequence ID" value="NZ_QKVO01000001.1"/>
</dbReference>
<dbReference type="Proteomes" id="UP000249762">
    <property type="component" value="Unassembled WGS sequence"/>
</dbReference>
<dbReference type="GO" id="GO:0003723">
    <property type="term" value="F:RNA binding"/>
    <property type="evidence" value="ECO:0007669"/>
    <property type="project" value="InterPro"/>
</dbReference>
<gene>
    <name evidence="1" type="ORF">DNK47_00515</name>
</gene>
<evidence type="ECO:0000313" key="1">
    <source>
        <dbReference type="EMBL" id="RAO95321.1"/>
    </source>
</evidence>
<evidence type="ECO:0000313" key="2">
    <source>
        <dbReference type="Proteomes" id="UP000249762"/>
    </source>
</evidence>
<organism evidence="1 2">
    <name type="scientific">Mycoplasma wenyonii</name>
    <dbReference type="NCBI Taxonomy" id="65123"/>
    <lineage>
        <taxon>Bacteria</taxon>
        <taxon>Bacillati</taxon>
        <taxon>Mycoplasmatota</taxon>
        <taxon>Mollicutes</taxon>
        <taxon>Mycoplasmataceae</taxon>
        <taxon>Mycoplasma</taxon>
    </lineage>
</organism>
<proteinExistence type="predicted"/>
<dbReference type="Gene3D" id="2.40.280.10">
    <property type="match status" value="1"/>
</dbReference>
<dbReference type="Pfam" id="PF01668">
    <property type="entry name" value="SmpB"/>
    <property type="match status" value="1"/>
</dbReference>
<dbReference type="EMBL" id="QKVO01000001">
    <property type="protein sequence ID" value="RAO95321.1"/>
    <property type="molecule type" value="Genomic_DNA"/>
</dbReference>
<keyword evidence="2" id="KW-1185">Reference proteome</keyword>
<evidence type="ECO:0008006" key="3">
    <source>
        <dbReference type="Google" id="ProtNLM"/>
    </source>
</evidence>
<reference evidence="2" key="1">
    <citation type="submission" date="2018-06" db="EMBL/GenBank/DDBJ databases">
        <authorList>
            <person name="Martinez Ocampo F."/>
            <person name="Quiroz Castaneda R.E."/>
            <person name="Rojas Lopez X."/>
        </authorList>
    </citation>
    <scope>NUCLEOTIDE SEQUENCE [LARGE SCALE GENOMIC DNA]</scope>
    <source>
        <strain evidence="2">INIFAP02</strain>
    </source>
</reference>
<protein>
    <recommendedName>
        <fullName evidence="3">SsrA-binding protein</fullName>
    </recommendedName>
</protein>